<evidence type="ECO:0000256" key="7">
    <source>
        <dbReference type="ARBA" id="ARBA00022840"/>
    </source>
</evidence>
<dbReference type="GO" id="GO:0106310">
    <property type="term" value="F:protein serine kinase activity"/>
    <property type="evidence" value="ECO:0007669"/>
    <property type="project" value="RHEA"/>
</dbReference>
<dbReference type="GO" id="GO:0031931">
    <property type="term" value="C:TORC1 complex"/>
    <property type="evidence" value="ECO:0007669"/>
    <property type="project" value="TreeGrafter"/>
</dbReference>
<dbReference type="Pfam" id="PF23593">
    <property type="entry name" value="HEAT_ATR"/>
    <property type="match status" value="1"/>
</dbReference>
<evidence type="ECO:0000259" key="13">
    <source>
        <dbReference type="PROSITE" id="PS51189"/>
    </source>
</evidence>
<dbReference type="Pfam" id="PF00454">
    <property type="entry name" value="PI3_PI4_kinase"/>
    <property type="match status" value="1"/>
</dbReference>
<comment type="catalytic activity">
    <reaction evidence="9 11">
        <text>L-threonyl-[protein] + ATP = O-phospho-L-threonyl-[protein] + ADP + H(+)</text>
        <dbReference type="Rhea" id="RHEA:46608"/>
        <dbReference type="Rhea" id="RHEA-COMP:11060"/>
        <dbReference type="Rhea" id="RHEA-COMP:11605"/>
        <dbReference type="ChEBI" id="CHEBI:15378"/>
        <dbReference type="ChEBI" id="CHEBI:30013"/>
        <dbReference type="ChEBI" id="CHEBI:30616"/>
        <dbReference type="ChEBI" id="CHEBI:61977"/>
        <dbReference type="ChEBI" id="CHEBI:456216"/>
        <dbReference type="EC" id="2.7.11.1"/>
    </reaction>
</comment>
<evidence type="ECO:0000256" key="10">
    <source>
        <dbReference type="ARBA" id="ARBA00048679"/>
    </source>
</evidence>
<keyword evidence="7 11" id="KW-0067">ATP-binding</keyword>
<dbReference type="EMBL" id="MCGO01000026">
    <property type="protein sequence ID" value="ORY43043.1"/>
    <property type="molecule type" value="Genomic_DNA"/>
</dbReference>
<dbReference type="Pfam" id="PF11865">
    <property type="entry name" value="mTOR_dom"/>
    <property type="match status" value="1"/>
</dbReference>
<dbReference type="InterPro" id="IPR057564">
    <property type="entry name" value="HEAT_ATR"/>
</dbReference>
<keyword evidence="5 11" id="KW-0547">Nucleotide-binding</keyword>
<dbReference type="InterPro" id="IPR024585">
    <property type="entry name" value="mTOR_dom"/>
</dbReference>
<dbReference type="EC" id="2.7.11.1" evidence="11"/>
<dbReference type="FunFam" id="1.10.1070.11:FF:000029">
    <property type="entry name" value="Serine/threonine-protein kinase TOR"/>
    <property type="match status" value="1"/>
</dbReference>
<evidence type="ECO:0000256" key="4">
    <source>
        <dbReference type="ARBA" id="ARBA00022737"/>
    </source>
</evidence>
<proteinExistence type="inferred from homology"/>
<dbReference type="InterPro" id="IPR000403">
    <property type="entry name" value="PI3/4_kinase_cat_dom"/>
</dbReference>
<keyword evidence="16" id="KW-1185">Reference proteome</keyword>
<evidence type="ECO:0000256" key="2">
    <source>
        <dbReference type="ARBA" id="ARBA00022527"/>
    </source>
</evidence>
<dbReference type="FunFam" id="1.20.120.150:FF:000001">
    <property type="entry name" value="Serine/threonine-protein kinase TOR"/>
    <property type="match status" value="1"/>
</dbReference>
<reference evidence="15 16" key="1">
    <citation type="submission" date="2016-07" db="EMBL/GenBank/DDBJ databases">
        <title>Pervasive Adenine N6-methylation of Active Genes in Fungi.</title>
        <authorList>
            <consortium name="DOE Joint Genome Institute"/>
            <person name="Mondo S.J."/>
            <person name="Dannebaum R.O."/>
            <person name="Kuo R.C."/>
            <person name="Labutti K."/>
            <person name="Haridas S."/>
            <person name="Kuo A."/>
            <person name="Salamov A."/>
            <person name="Ahrendt S.R."/>
            <person name="Lipzen A."/>
            <person name="Sullivan W."/>
            <person name="Andreopoulos W.B."/>
            <person name="Clum A."/>
            <person name="Lindquist E."/>
            <person name="Daum C."/>
            <person name="Ramamoorthy G.K."/>
            <person name="Gryganskyi A."/>
            <person name="Culley D."/>
            <person name="Magnuson J.K."/>
            <person name="James T.Y."/>
            <person name="O'Malley M.A."/>
            <person name="Stajich J.E."/>
            <person name="Spatafora J.W."/>
            <person name="Visel A."/>
            <person name="Grigoriev I.V."/>
        </authorList>
    </citation>
    <scope>NUCLEOTIDE SEQUENCE [LARGE SCALE GENOMIC DNA]</scope>
    <source>
        <strain evidence="15 16">JEL800</strain>
    </source>
</reference>
<keyword evidence="2 11" id="KW-0723">Serine/threonine-protein kinase</keyword>
<dbReference type="InterPro" id="IPR058584">
    <property type="entry name" value="IMB1_TNPO1-like_TPR"/>
</dbReference>
<evidence type="ECO:0000256" key="9">
    <source>
        <dbReference type="ARBA" id="ARBA00047899"/>
    </source>
</evidence>
<dbReference type="InterPro" id="IPR003152">
    <property type="entry name" value="FATC_dom"/>
</dbReference>
<dbReference type="SMART" id="SM01343">
    <property type="entry name" value="FATC"/>
    <property type="match status" value="1"/>
</dbReference>
<dbReference type="PROSITE" id="PS50290">
    <property type="entry name" value="PI3_4_KINASE_3"/>
    <property type="match status" value="1"/>
</dbReference>
<dbReference type="InterPro" id="IPR011009">
    <property type="entry name" value="Kinase-like_dom_sf"/>
</dbReference>
<dbReference type="PANTHER" id="PTHR11139:SF9">
    <property type="entry name" value="SERINE_THREONINE-PROTEIN KINASE MTOR"/>
    <property type="match status" value="1"/>
</dbReference>
<dbReference type="SMART" id="SM01346">
    <property type="entry name" value="DUF3385"/>
    <property type="match status" value="1"/>
</dbReference>
<feature type="domain" description="FAT" evidence="13">
    <location>
        <begin position="1218"/>
        <end position="1773"/>
    </location>
</feature>
<evidence type="ECO:0000256" key="1">
    <source>
        <dbReference type="ARBA" id="ARBA00011031"/>
    </source>
</evidence>
<dbReference type="GO" id="GO:0016242">
    <property type="term" value="P:negative regulation of macroautophagy"/>
    <property type="evidence" value="ECO:0007669"/>
    <property type="project" value="TreeGrafter"/>
</dbReference>
<dbReference type="InterPro" id="IPR011990">
    <property type="entry name" value="TPR-like_helical_dom_sf"/>
</dbReference>
<organism evidence="15 16">
    <name type="scientific">Rhizoclosmatium globosum</name>
    <dbReference type="NCBI Taxonomy" id="329046"/>
    <lineage>
        <taxon>Eukaryota</taxon>
        <taxon>Fungi</taxon>
        <taxon>Fungi incertae sedis</taxon>
        <taxon>Chytridiomycota</taxon>
        <taxon>Chytridiomycota incertae sedis</taxon>
        <taxon>Chytridiomycetes</taxon>
        <taxon>Chytridiales</taxon>
        <taxon>Chytriomycetaceae</taxon>
        <taxon>Rhizoclosmatium</taxon>
    </lineage>
</organism>
<evidence type="ECO:0000256" key="11">
    <source>
        <dbReference type="RuleBase" id="RU364109"/>
    </source>
</evidence>
<evidence type="ECO:0000313" key="15">
    <source>
        <dbReference type="EMBL" id="ORY43043.1"/>
    </source>
</evidence>
<feature type="domain" description="FATC" evidence="14">
    <location>
        <begin position="2316"/>
        <end position="2348"/>
    </location>
</feature>
<evidence type="ECO:0000256" key="3">
    <source>
        <dbReference type="ARBA" id="ARBA00022679"/>
    </source>
</evidence>
<dbReference type="InterPro" id="IPR016024">
    <property type="entry name" value="ARM-type_fold"/>
</dbReference>
<evidence type="ECO:0000313" key="16">
    <source>
        <dbReference type="Proteomes" id="UP000193642"/>
    </source>
</evidence>
<dbReference type="GO" id="GO:0005634">
    <property type="term" value="C:nucleus"/>
    <property type="evidence" value="ECO:0007669"/>
    <property type="project" value="TreeGrafter"/>
</dbReference>
<dbReference type="SUPFAM" id="SSF56112">
    <property type="entry name" value="Protein kinase-like (PK-like)"/>
    <property type="match status" value="1"/>
</dbReference>
<evidence type="ECO:0000259" key="14">
    <source>
        <dbReference type="PROSITE" id="PS51190"/>
    </source>
</evidence>
<dbReference type="SUPFAM" id="SSF48371">
    <property type="entry name" value="ARM repeat"/>
    <property type="match status" value="2"/>
</dbReference>
<dbReference type="FunFam" id="3.30.1010.10:FF:000006">
    <property type="entry name" value="Serine/threonine-protein kinase TOR"/>
    <property type="match status" value="1"/>
</dbReference>
<sequence>MATIEALVFDLRTAVRSGDPSTVLRIGLRIRESLAQSPVQATNAMYKRIFDLMCSLDPWDKLAGLAAIDALTDADTGGEGDLTSMNRFANYIRLALPGQIEPDVSQVAARVLGRLVKSAGTLATDLVEFEITRALEWLQGDRNESRRYAAVLIIRELSINSSTIIYSYLQQILDHIWTGLRDPKLQVRETAADALGACLKVMVQRESHQHTQWYTKVYAEASKGILSQKQTVNVDTLHGSLLALREMLRCTVSFMANKYPEASELILHNRDNKDILVRKTVISLCSTLASFDTPTFLSMHFNTYIPYLLGQLRREKDILIVNRAFATFGEIAVVVESAISPYLEVFLKIVKESLTKSKSRSNDSAVFQAIGNVAKAVGPTLTKYMHEVLDVLFALGLTESLCRLMSDLCLFIPPLRSTIQDRLLDLLSYLLCGEKYQHLAMVKKLPRDFFIAESQDPETVLLALNALGTFEFTDHSLLELVREIAALYFYDESVAIRKAAALTCCKLLVRDPINYLDTEHGNKVVNGVVERLLVVGITDLDYRIRRAIISAIDVKLDHRLIQPNNIQSIFAALNDEDFAIREMAVAVIGRLSMRCPAGVMPLLRQAFIQFLTEIQYSGVSHITEKSAKLLAGLIASSHHLVKPYVPSILKVLLPKAKDPNPNISSKIIMAICELSRYGNLDFLPYIDEILDILVEAIKDQTSTVRREAALRTLGQLSTNVGIVITPYQKYPELLELLMDKFKSEQSAVLRRETVTVVGLLGALDPYRTKRENESSVTIVQDTSFQSIPVGPSSDEYYPMVAINSLMKILQDVLANHYHASAVQAVILIFEKSGPKCFSLLPTVMPPILAAMKIVSATDLEFYVGKLAELTLIVKRHIRPYLNEIFAMIKEFWNVSAGFQISALGLLDAIAGALQSDLKVFLPPILPQILQIFELDSSENKYPIQRVLESLVSLNSSIDEHLHLIIPIIAQLFENQGLPLGLRRYAIQVAGHLSKNIKFNQSSRIIHPLIRVINGPHAELKMAAMDTLSILAIKLGPDFTVFIPMINKIMARNNMNHVKYNALISKILKNEKLPDLQDVIKERVVEFPREDEPVKKLEVDMPKLKRSWDTSNKTTKAEWAEWMRRLSVELLKESPQFALRACSTLAAVYPPLCKELFNVGFVSCWWELYDQFQDDLVQSISSAINSSNFPPDMLQTLLNLAEFMERDENKKPLPIARKTLGQYAARSHAWAKALYYKESEFLTDPTPETVETLIGIYNQLQQPDSAVGILRRAHENHNVELISTWYEKLNRWEDGLAAHERKALEDPDSFEALHGRMRCLEKMGEWEALSKLAQEAWTDSDDDTKRIIAPLAASGAWGIGEWTTMEQYVKMITSETFPGAYYRAILFLHRSLFPQASFYIERARELLDSELMAVSGESYSRAYSSIVKVQMLVELEEIIKYKRLHDCPERQTIIRNMWMERLKGCQEDAEIWNPIIRLRELVISPKVEPEMWIRFAEICRKTKRMSLSFRALSSVVNSESTDLGMIKVQDLERNPPKIIFACLTHVWDVGSRESEEHAITQMRKFASSLAARVDLDNQESNDADPEKRELAKLLSKCYLKLGQWTLYLHQNDLKEENIADMLRSFSAAAKLNKSWYSAWDGWAVAYTYIIKHYEKANSDRRDGDKNLEFISLHVVPAINSFFHAIALSKTNSLQDTLRLLTTWFKYGHEHEVNSAVAEGCGSVSVDTWLQVIPQLIARIHSHSDFQRLVHKLLSDVGKEHPQALVYSITVASKSQSKSESRKNAAVAIMDRMRTHSANLIEQVLVVSEELIRVAILWLEAWHGGLEEASQCYYNFNDVDGMMNVLDPLHKSLEMGPETLKEVSFYQAYGRDLLEAYDWCKSFKVSKNVNDMNQAWDLYYKVFRKIHQQLPQLTTLDLSFVSPKLVAATDLELAVPGTYKSGDPIVKILSFEPMLKVMQSKARPRRLTIKGADGVDYQYLLKGHDDMRQDERVMQLFGLVNTLLKLDAETFQRQLSIKRYTVTPLSENSGLIGFVPNCDTLNQIIKDYRESRKIILNIESKLMSEMNPNRESLTLLQKVEIFEYAMNKTDGKDLYKMLWLRSKNSEVWLDRRTNYTRSLALMSMVGYILGLGDRHPNNLMIDRFTGQVVHIDFGDCFESAMDRDKFPEKVPFRLTRMLVNAMEVSGIEGNFRITCEHVMRVLREHKSSVMSVLEAFVHDPLIYWRLFDSPKLDQKKNITFGEDGAVGNDVDVENLDNLQSARYIGSRKFKSLKSYGGTDYSGPDDQAIPEAINSRAMKIVSRVEAKLTGMDFKTKSNTPLDIESQVDRLILQATSTENLCQNYVGWSAYW</sequence>
<dbReference type="InterPro" id="IPR014009">
    <property type="entry name" value="PIK_FAT"/>
</dbReference>
<dbReference type="PROSITE" id="PS51190">
    <property type="entry name" value="FATC"/>
    <property type="match status" value="1"/>
</dbReference>
<dbReference type="Pfam" id="PF02259">
    <property type="entry name" value="FAT"/>
    <property type="match status" value="1"/>
</dbReference>
<comment type="catalytic activity">
    <reaction evidence="10">
        <text>L-seryl-[protein] + ATP = O-phospho-L-seryl-[protein] + ADP + H(+)</text>
        <dbReference type="Rhea" id="RHEA:17989"/>
        <dbReference type="Rhea" id="RHEA-COMP:9863"/>
        <dbReference type="Rhea" id="RHEA-COMP:11604"/>
        <dbReference type="ChEBI" id="CHEBI:15378"/>
        <dbReference type="ChEBI" id="CHEBI:29999"/>
        <dbReference type="ChEBI" id="CHEBI:30616"/>
        <dbReference type="ChEBI" id="CHEBI:83421"/>
        <dbReference type="ChEBI" id="CHEBI:456216"/>
        <dbReference type="EC" id="2.7.11.1"/>
    </reaction>
</comment>
<dbReference type="InterPro" id="IPR050517">
    <property type="entry name" value="DDR_Repair_Kinase"/>
</dbReference>
<dbReference type="Gene3D" id="1.25.40.10">
    <property type="entry name" value="Tetratricopeptide repeat domain"/>
    <property type="match status" value="1"/>
</dbReference>
<dbReference type="SMART" id="SM00146">
    <property type="entry name" value="PI3Kc"/>
    <property type="match status" value="1"/>
</dbReference>
<dbReference type="GO" id="GO:0044877">
    <property type="term" value="F:protein-containing complex binding"/>
    <property type="evidence" value="ECO:0007669"/>
    <property type="project" value="InterPro"/>
</dbReference>
<dbReference type="GO" id="GO:0038202">
    <property type="term" value="P:TORC1 signaling"/>
    <property type="evidence" value="ECO:0007669"/>
    <property type="project" value="TreeGrafter"/>
</dbReference>
<evidence type="ECO:0000256" key="8">
    <source>
        <dbReference type="ARBA" id="ARBA00023306"/>
    </source>
</evidence>
<dbReference type="STRING" id="329046.A0A1Y2C7N6"/>
<dbReference type="InterPro" id="IPR026683">
    <property type="entry name" value="TOR_cat"/>
</dbReference>
<dbReference type="Pfam" id="PF08771">
    <property type="entry name" value="FRB_dom"/>
    <property type="match status" value="1"/>
</dbReference>
<dbReference type="InterPro" id="IPR009076">
    <property type="entry name" value="FRB_dom"/>
</dbReference>
<protein>
    <recommendedName>
        <fullName evidence="11">Serine/threonine-protein kinase TOR</fullName>
        <ecNumber evidence="11">2.7.11.1</ecNumber>
    </recommendedName>
</protein>
<dbReference type="PROSITE" id="PS00916">
    <property type="entry name" value="PI3_4_KINASE_2"/>
    <property type="match status" value="1"/>
</dbReference>
<dbReference type="CDD" id="cd05169">
    <property type="entry name" value="PIKKc_TOR"/>
    <property type="match status" value="1"/>
</dbReference>
<dbReference type="Gene3D" id="1.10.1070.11">
    <property type="entry name" value="Phosphatidylinositol 3-/4-kinase, catalytic domain"/>
    <property type="match status" value="1"/>
</dbReference>
<dbReference type="GO" id="GO:0005737">
    <property type="term" value="C:cytoplasm"/>
    <property type="evidence" value="ECO:0007669"/>
    <property type="project" value="TreeGrafter"/>
</dbReference>
<dbReference type="InterPro" id="IPR036738">
    <property type="entry name" value="FRB_sf"/>
</dbReference>
<accession>A0A1Y2C7N6</accession>
<dbReference type="SUPFAM" id="SSF47212">
    <property type="entry name" value="FKBP12-rapamycin-binding domain of FKBP-rapamycin-associated protein (FRAP)"/>
    <property type="match status" value="1"/>
</dbReference>
<dbReference type="PANTHER" id="PTHR11139">
    <property type="entry name" value="ATAXIA TELANGIECTASIA MUTATED ATM -RELATED"/>
    <property type="match status" value="1"/>
</dbReference>
<dbReference type="Pfam" id="PF02260">
    <property type="entry name" value="FATC"/>
    <property type="match status" value="1"/>
</dbReference>
<dbReference type="FunFam" id="1.25.10.10:FF:000371">
    <property type="entry name" value="Serine/threonine-protein kinase TOR"/>
    <property type="match status" value="1"/>
</dbReference>
<comment type="caution">
    <text evidence="15">The sequence shown here is derived from an EMBL/GenBank/DDBJ whole genome shotgun (WGS) entry which is preliminary data.</text>
</comment>
<dbReference type="PROSITE" id="PS00915">
    <property type="entry name" value="PI3_4_KINASE_1"/>
    <property type="match status" value="1"/>
</dbReference>
<dbReference type="SMART" id="SM01345">
    <property type="entry name" value="Rapamycin_bind"/>
    <property type="match status" value="1"/>
</dbReference>
<dbReference type="InterPro" id="IPR036940">
    <property type="entry name" value="PI3/4_kinase_cat_sf"/>
</dbReference>
<evidence type="ECO:0000259" key="12">
    <source>
        <dbReference type="PROSITE" id="PS50290"/>
    </source>
</evidence>
<comment type="similarity">
    <text evidence="1 11">Belongs to the PI3/PI4-kinase family.</text>
</comment>
<dbReference type="OrthoDB" id="381190at2759"/>
<dbReference type="PROSITE" id="PS51189">
    <property type="entry name" value="FAT"/>
    <property type="match status" value="1"/>
</dbReference>
<dbReference type="InterPro" id="IPR018936">
    <property type="entry name" value="PI3/4_kinase_CS"/>
</dbReference>
<dbReference type="GO" id="GO:0031932">
    <property type="term" value="C:TORC2 complex"/>
    <property type="evidence" value="ECO:0007669"/>
    <property type="project" value="TreeGrafter"/>
</dbReference>
<dbReference type="Gene3D" id="1.25.10.10">
    <property type="entry name" value="Leucine-rich Repeat Variant"/>
    <property type="match status" value="4"/>
</dbReference>
<dbReference type="GO" id="GO:0004674">
    <property type="term" value="F:protein serine/threonine kinase activity"/>
    <property type="evidence" value="ECO:0007669"/>
    <property type="project" value="UniProtKB-KW"/>
</dbReference>
<dbReference type="Gene3D" id="3.30.1010.10">
    <property type="entry name" value="Phosphatidylinositol 3-kinase Catalytic Subunit, Chain A, domain 4"/>
    <property type="match status" value="1"/>
</dbReference>
<dbReference type="GO" id="GO:0080090">
    <property type="term" value="P:regulation of primary metabolic process"/>
    <property type="evidence" value="ECO:0007669"/>
    <property type="project" value="UniProtKB-ARBA"/>
</dbReference>
<dbReference type="Pfam" id="PF25574">
    <property type="entry name" value="TPR_IMB1"/>
    <property type="match status" value="1"/>
</dbReference>
<dbReference type="InterPro" id="IPR011989">
    <property type="entry name" value="ARM-like"/>
</dbReference>
<dbReference type="GO" id="GO:0005886">
    <property type="term" value="C:plasma membrane"/>
    <property type="evidence" value="ECO:0007669"/>
    <property type="project" value="UniProtKB-ARBA"/>
</dbReference>
<evidence type="ECO:0000256" key="6">
    <source>
        <dbReference type="ARBA" id="ARBA00022777"/>
    </source>
</evidence>
<evidence type="ECO:0000256" key="5">
    <source>
        <dbReference type="ARBA" id="ARBA00022741"/>
    </source>
</evidence>
<dbReference type="Proteomes" id="UP000193642">
    <property type="component" value="Unassembled WGS sequence"/>
</dbReference>
<dbReference type="InterPro" id="IPR003151">
    <property type="entry name" value="PIK-rel_kinase_FAT"/>
</dbReference>
<gene>
    <name evidence="15" type="ORF">BCR33DRAFT_717774</name>
</gene>
<feature type="domain" description="PI3K/PI4K catalytic" evidence="12">
    <location>
        <begin position="1949"/>
        <end position="2268"/>
    </location>
</feature>
<keyword evidence="6 11" id="KW-0418">Kinase</keyword>
<name>A0A1Y2C7N6_9FUNG</name>
<dbReference type="GO" id="GO:0005524">
    <property type="term" value="F:ATP binding"/>
    <property type="evidence" value="ECO:0007669"/>
    <property type="project" value="UniProtKB-KW"/>
</dbReference>
<dbReference type="Gene3D" id="1.20.120.150">
    <property type="entry name" value="FKBP12-rapamycin binding domain"/>
    <property type="match status" value="1"/>
</dbReference>
<keyword evidence="4" id="KW-0677">Repeat</keyword>
<keyword evidence="3 11" id="KW-0808">Transferase</keyword>
<keyword evidence="8" id="KW-0131">Cell cycle</keyword>